<evidence type="ECO:0000313" key="4">
    <source>
        <dbReference type="Proteomes" id="UP000054053"/>
    </source>
</evidence>
<dbReference type="Pfam" id="PF00787">
    <property type="entry name" value="PX"/>
    <property type="match status" value="1"/>
</dbReference>
<dbReference type="InterPro" id="IPR001683">
    <property type="entry name" value="PX_dom"/>
</dbReference>
<evidence type="ECO:0000259" key="2">
    <source>
        <dbReference type="PROSITE" id="PS50195"/>
    </source>
</evidence>
<dbReference type="InterPro" id="IPR024555">
    <property type="entry name" value="PX-associated"/>
</dbReference>
<feature type="compositionally biased region" description="Acidic residues" evidence="1">
    <location>
        <begin position="869"/>
        <end position="883"/>
    </location>
</feature>
<dbReference type="SMART" id="SM00312">
    <property type="entry name" value="PX"/>
    <property type="match status" value="1"/>
</dbReference>
<dbReference type="InterPro" id="IPR047168">
    <property type="entry name" value="LEC1-like"/>
</dbReference>
<accession>A0A1B5KSC6</accession>
<organism evidence="3 4">
    <name type="scientific">Ustilaginoidea virens</name>
    <name type="common">Rice false smut fungus</name>
    <name type="synonym">Villosiclava virens</name>
    <dbReference type="NCBI Taxonomy" id="1159556"/>
    <lineage>
        <taxon>Eukaryota</taxon>
        <taxon>Fungi</taxon>
        <taxon>Dikarya</taxon>
        <taxon>Ascomycota</taxon>
        <taxon>Pezizomycotina</taxon>
        <taxon>Sordariomycetes</taxon>
        <taxon>Hypocreomycetidae</taxon>
        <taxon>Hypocreales</taxon>
        <taxon>Clavicipitaceae</taxon>
        <taxon>Ustilaginoidea</taxon>
    </lineage>
</organism>
<gene>
    <name evidence="3" type="ORF">UVI_02004970</name>
</gene>
<evidence type="ECO:0000313" key="3">
    <source>
        <dbReference type="EMBL" id="GAO13780.1"/>
    </source>
</evidence>
<dbReference type="SUPFAM" id="SSF64268">
    <property type="entry name" value="PX domain"/>
    <property type="match status" value="1"/>
</dbReference>
<feature type="compositionally biased region" description="Basic and acidic residues" evidence="1">
    <location>
        <begin position="899"/>
        <end position="914"/>
    </location>
</feature>
<reference evidence="4" key="1">
    <citation type="journal article" date="2016" name="Genome Announc.">
        <title>Genome sequence of Ustilaginoidea virens IPU010, a rice pathogenic fungus causing false smut.</title>
        <authorList>
            <person name="Kumagai T."/>
            <person name="Ishii T."/>
            <person name="Terai G."/>
            <person name="Umemura M."/>
            <person name="Machida M."/>
            <person name="Asai K."/>
        </authorList>
    </citation>
    <scope>NUCLEOTIDE SEQUENCE [LARGE SCALE GENOMIC DNA]</scope>
    <source>
        <strain evidence="4">IPU010</strain>
    </source>
</reference>
<dbReference type="GO" id="GO:0035091">
    <property type="term" value="F:phosphatidylinositol binding"/>
    <property type="evidence" value="ECO:0007669"/>
    <property type="project" value="InterPro"/>
</dbReference>
<feature type="region of interest" description="Disordered" evidence="1">
    <location>
        <begin position="257"/>
        <end position="350"/>
    </location>
</feature>
<dbReference type="InterPro" id="IPR024554">
    <property type="entry name" value="LEC1-like_C"/>
</dbReference>
<dbReference type="Pfam" id="PF12825">
    <property type="entry name" value="DUF3818"/>
    <property type="match status" value="1"/>
</dbReference>
<dbReference type="PANTHER" id="PTHR47185:SF1">
    <property type="entry name" value="PX DOMAIN-CONTAINING PROTEIN YPR097W"/>
    <property type="match status" value="1"/>
</dbReference>
<comment type="caution">
    <text evidence="3">The sequence shown here is derived from an EMBL/GenBank/DDBJ whole genome shotgun (WGS) entry which is preliminary data.</text>
</comment>
<feature type="region of interest" description="Disordered" evidence="1">
    <location>
        <begin position="869"/>
        <end position="914"/>
    </location>
</feature>
<proteinExistence type="predicted"/>
<dbReference type="Proteomes" id="UP000054053">
    <property type="component" value="Unassembled WGS sequence"/>
</dbReference>
<dbReference type="CDD" id="cd06869">
    <property type="entry name" value="PX_UP2_fungi"/>
    <property type="match status" value="1"/>
</dbReference>
<feature type="compositionally biased region" description="Polar residues" evidence="1">
    <location>
        <begin position="295"/>
        <end position="324"/>
    </location>
</feature>
<dbReference type="AlphaFoldDB" id="A0A1B5KSC6"/>
<dbReference type="EMBL" id="BBTG02000002">
    <property type="protein sequence ID" value="GAO13780.1"/>
    <property type="molecule type" value="Genomic_DNA"/>
</dbReference>
<feature type="compositionally biased region" description="Polar residues" evidence="1">
    <location>
        <begin position="18"/>
        <end position="29"/>
    </location>
</feature>
<dbReference type="InterPro" id="IPR036871">
    <property type="entry name" value="PX_dom_sf"/>
</dbReference>
<evidence type="ECO:0000256" key="1">
    <source>
        <dbReference type="SAM" id="MobiDB-lite"/>
    </source>
</evidence>
<dbReference type="PANTHER" id="PTHR47185">
    <property type="entry name" value="PX DOMAIN-CONTAINING PROTEIN YPR097W"/>
    <property type="match status" value="1"/>
</dbReference>
<feature type="compositionally biased region" description="Basic residues" evidence="1">
    <location>
        <begin position="889"/>
        <end position="898"/>
    </location>
</feature>
<dbReference type="PROSITE" id="PS50195">
    <property type="entry name" value="PX"/>
    <property type="match status" value="1"/>
</dbReference>
<feature type="domain" description="PX" evidence="2">
    <location>
        <begin position="200"/>
        <end position="392"/>
    </location>
</feature>
<protein>
    <recommendedName>
        <fullName evidence="2">PX domain-containing protein</fullName>
    </recommendedName>
</protein>
<feature type="region of interest" description="Disordered" evidence="1">
    <location>
        <begin position="1"/>
        <end position="29"/>
    </location>
</feature>
<dbReference type="Gene3D" id="3.30.1520.10">
    <property type="entry name" value="Phox-like domain"/>
    <property type="match status" value="1"/>
</dbReference>
<feature type="compositionally biased region" description="Polar residues" evidence="1">
    <location>
        <begin position="268"/>
        <end position="282"/>
    </location>
</feature>
<feature type="region of interest" description="Disordered" evidence="1">
    <location>
        <begin position="823"/>
        <end position="842"/>
    </location>
</feature>
<sequence>MARDTSVTANGEDVAVPTTISSNPNPLGQTLTGKQEHYLKRELLSKQAQWEINELNSPTALQRFGAPFRSEHGEVPPQESELPILRYIFVKHVRDFPFLDKAKEKEFWQDKLQVLLQFLESFAGKQISSSEDRLEETKRRKLAIKAQKMVELMMVSGIGTSSGFEERIRFSEIDIVDSNAIDTGVIHSIPEGHYINGWDVNVAGVRLISVKRNIRHHKHAEFLLRIKRKGELEHFVGRRYGDFSKLYRRLRTELPGRILPPLPKKNKSSTTASGLWTSWSNADESDGSSVSSVSTRMTAAPSTFGPSPNRRPGSTASARSIGSKESSRVSVDGKQRNVVQSNKQDDDDDSVVLWRESQRVSLRSFLRSLLHNPQIANTKAMLEFLSGEPMTPTDEDVDDILRRKAVDEKRIEEQKQFYEIARKRAAELDEYMEQFRRDIVEKNGLTMLFKEIKEKETIQDLSLQYQKFAEWLRIEVAAVIYHLFLAEDNSPELFAQAKRIHSLIPYAVLKNVIRIANPAAVMSGVLDIFLAQPFGARSLMQRIFSLTLSDGIKSFQKSIDALTNKIADPTFTDKLKRYTDASEEVKTCIRSEAENERVDLIVAILRSDLIEPELTGAQVQRLFNAYVAFNNAVENVDEELRQGAQLFSYLKQLLKLCIRQRDKAMMLQLIEEPVTLKLFRDLFTIFYEPLVRVYKSANVYNSVTDFAVFIDDMIKVIDKCREQDASADPNQTVQAFIDLCQRHEHNFYKFVHEVHTHDNGLFTRLMGWIEGILEFLRHGPRNGTLNVNALFEGGVGAGTVDRDKAMEEINGLISWQEARKKWHHDKTRQKMAAEGQGPNSVGAVAMRFDSSDFGLDGQDLQEMRLDIDDDESEAEAEEEDELDPIQAERRRRAKKQDRLRRSAGEPKKPSISEVHKLHDNFLDMLRDVLAD</sequence>
<name>A0A1B5KSC6_USTVR</name>
<dbReference type="Pfam" id="PF12828">
    <property type="entry name" value="PXB"/>
    <property type="match status" value="1"/>
</dbReference>
<feature type="compositionally biased region" description="Basic and acidic residues" evidence="1">
    <location>
        <begin position="325"/>
        <end position="335"/>
    </location>
</feature>